<keyword evidence="4" id="KW-0378">Hydrolase</keyword>
<evidence type="ECO:0000259" key="7">
    <source>
        <dbReference type="Pfam" id="PF00675"/>
    </source>
</evidence>
<evidence type="ECO:0000256" key="4">
    <source>
        <dbReference type="ARBA" id="ARBA00022801"/>
    </source>
</evidence>
<dbReference type="GO" id="GO:0046872">
    <property type="term" value="F:metal ion binding"/>
    <property type="evidence" value="ECO:0007669"/>
    <property type="project" value="UniProtKB-KW"/>
</dbReference>
<dbReference type="PROSITE" id="PS00143">
    <property type="entry name" value="INSULINASE"/>
    <property type="match status" value="1"/>
</dbReference>
<keyword evidence="5" id="KW-0862">Zinc</keyword>
<dbReference type="SUPFAM" id="SSF63411">
    <property type="entry name" value="LuxS/MPP-like metallohydrolase"/>
    <property type="match status" value="1"/>
</dbReference>
<evidence type="ECO:0000313" key="8">
    <source>
        <dbReference type="EMBL" id="SVD66394.1"/>
    </source>
</evidence>
<comment type="similarity">
    <text evidence="1">Belongs to the peptidase M16 family.</text>
</comment>
<name>A0A382X6A4_9ZZZZ</name>
<evidence type="ECO:0000256" key="2">
    <source>
        <dbReference type="ARBA" id="ARBA00022670"/>
    </source>
</evidence>
<dbReference type="Gene3D" id="3.30.830.10">
    <property type="entry name" value="Metalloenzyme, LuxS/M16 peptidase-like"/>
    <property type="match status" value="1"/>
</dbReference>
<sequence>MKLLRSFVILFTFPLFLFGELQLPDKHPLDETEYKQFTLDNGLKVILVSNPKYNISAASMNVKVGSLSDPEDAQGLAHFLEHMLFLGTEKYPDVEDYKTYLSNNGGYSNAYTAEDHTNYLFEVIHEAYEGALDRFSQFFIAPAFNPEFTKREGNA</sequence>
<gene>
    <name evidence="8" type="ORF">METZ01_LOCUS419248</name>
</gene>
<dbReference type="PANTHER" id="PTHR43690:SF18">
    <property type="entry name" value="INSULIN-DEGRADING ENZYME-RELATED"/>
    <property type="match status" value="1"/>
</dbReference>
<protein>
    <recommendedName>
        <fullName evidence="7">Peptidase M16 N-terminal domain-containing protein</fullName>
    </recommendedName>
</protein>
<keyword evidence="3" id="KW-0479">Metal-binding</keyword>
<accession>A0A382X6A4</accession>
<dbReference type="InterPro" id="IPR050626">
    <property type="entry name" value="Peptidase_M16"/>
</dbReference>
<proteinExistence type="inferred from homology"/>
<dbReference type="PANTHER" id="PTHR43690">
    <property type="entry name" value="NARDILYSIN"/>
    <property type="match status" value="1"/>
</dbReference>
<organism evidence="8">
    <name type="scientific">marine metagenome</name>
    <dbReference type="NCBI Taxonomy" id="408172"/>
    <lineage>
        <taxon>unclassified sequences</taxon>
        <taxon>metagenomes</taxon>
        <taxon>ecological metagenomes</taxon>
    </lineage>
</organism>
<reference evidence="8" key="1">
    <citation type="submission" date="2018-05" db="EMBL/GenBank/DDBJ databases">
        <authorList>
            <person name="Lanie J.A."/>
            <person name="Ng W.-L."/>
            <person name="Kazmierczak K.M."/>
            <person name="Andrzejewski T.M."/>
            <person name="Davidsen T.M."/>
            <person name="Wayne K.J."/>
            <person name="Tettelin H."/>
            <person name="Glass J.I."/>
            <person name="Rusch D."/>
            <person name="Podicherti R."/>
            <person name="Tsui H.-C.T."/>
            <person name="Winkler M.E."/>
        </authorList>
    </citation>
    <scope>NUCLEOTIDE SEQUENCE</scope>
</reference>
<evidence type="ECO:0000256" key="5">
    <source>
        <dbReference type="ARBA" id="ARBA00022833"/>
    </source>
</evidence>
<dbReference type="AlphaFoldDB" id="A0A382X6A4"/>
<evidence type="ECO:0000256" key="3">
    <source>
        <dbReference type="ARBA" id="ARBA00022723"/>
    </source>
</evidence>
<feature type="domain" description="Peptidase M16 N-terminal" evidence="7">
    <location>
        <begin position="44"/>
        <end position="152"/>
    </location>
</feature>
<dbReference type="GO" id="GO:0006508">
    <property type="term" value="P:proteolysis"/>
    <property type="evidence" value="ECO:0007669"/>
    <property type="project" value="UniProtKB-KW"/>
</dbReference>
<keyword evidence="2" id="KW-0645">Protease</keyword>
<feature type="non-terminal residue" evidence="8">
    <location>
        <position position="155"/>
    </location>
</feature>
<dbReference type="EMBL" id="UINC01165155">
    <property type="protein sequence ID" value="SVD66394.1"/>
    <property type="molecule type" value="Genomic_DNA"/>
</dbReference>
<dbReference type="GO" id="GO:0004222">
    <property type="term" value="F:metalloendopeptidase activity"/>
    <property type="evidence" value="ECO:0007669"/>
    <property type="project" value="InterPro"/>
</dbReference>
<evidence type="ECO:0000256" key="1">
    <source>
        <dbReference type="ARBA" id="ARBA00007261"/>
    </source>
</evidence>
<evidence type="ECO:0000256" key="6">
    <source>
        <dbReference type="ARBA" id="ARBA00023049"/>
    </source>
</evidence>
<dbReference type="Pfam" id="PF00675">
    <property type="entry name" value="Peptidase_M16"/>
    <property type="match status" value="1"/>
</dbReference>
<dbReference type="InterPro" id="IPR011765">
    <property type="entry name" value="Pept_M16_N"/>
</dbReference>
<dbReference type="InterPro" id="IPR011249">
    <property type="entry name" value="Metalloenz_LuxS/M16"/>
</dbReference>
<dbReference type="InterPro" id="IPR001431">
    <property type="entry name" value="Pept_M16_Zn_BS"/>
</dbReference>
<keyword evidence="6" id="KW-0482">Metalloprotease</keyword>